<dbReference type="AlphaFoldDB" id="A0A7W6GWG2"/>
<dbReference type="NCBIfam" id="NF033542">
    <property type="entry name" value="transpos_IS110"/>
    <property type="match status" value="1"/>
</dbReference>
<dbReference type="Proteomes" id="UP000541426">
    <property type="component" value="Unassembled WGS sequence"/>
</dbReference>
<dbReference type="EMBL" id="JACIEJ010000022">
    <property type="protein sequence ID" value="MBB3988399.1"/>
    <property type="molecule type" value="Genomic_DNA"/>
</dbReference>
<organism evidence="4 5">
    <name type="scientific">Sagittula marina</name>
    <dbReference type="NCBI Taxonomy" id="943940"/>
    <lineage>
        <taxon>Bacteria</taxon>
        <taxon>Pseudomonadati</taxon>
        <taxon>Pseudomonadota</taxon>
        <taxon>Alphaproteobacteria</taxon>
        <taxon>Rhodobacterales</taxon>
        <taxon>Roseobacteraceae</taxon>
        <taxon>Sagittula</taxon>
    </lineage>
</organism>
<feature type="coiled-coil region" evidence="1">
    <location>
        <begin position="92"/>
        <end position="119"/>
    </location>
</feature>
<dbReference type="Pfam" id="PF02371">
    <property type="entry name" value="Transposase_20"/>
    <property type="match status" value="1"/>
</dbReference>
<dbReference type="GO" id="GO:0003677">
    <property type="term" value="F:DNA binding"/>
    <property type="evidence" value="ECO:0007669"/>
    <property type="project" value="InterPro"/>
</dbReference>
<evidence type="ECO:0000259" key="2">
    <source>
        <dbReference type="Pfam" id="PF01548"/>
    </source>
</evidence>
<keyword evidence="5" id="KW-1185">Reference proteome</keyword>
<dbReference type="InterPro" id="IPR003346">
    <property type="entry name" value="Transposase_20"/>
</dbReference>
<dbReference type="InterPro" id="IPR047650">
    <property type="entry name" value="Transpos_IS110"/>
</dbReference>
<gene>
    <name evidence="4" type="ORF">GGQ68_004756</name>
</gene>
<sequence>MFFLARRFFTFQTLNPRQARRFAEAIGRVAKTDRLDAEMLARMGAALQLEPTAVEPEIVVNLRELLVFRRGLIKDRTAAKTRLKTARQAMLRRLLTQRLAQVERQIARVDATVQALIASDARLVERLNILVSIPGISRISATALLADMPELGSLSGKEAAALAGLAPVSRQSGQWQGQERILGGRRSVRQALFMPALSAIQHNSSAKAKFEDLVRAGKPRKVALTAVMRKLIVLANALLRDNRKWAPEPA</sequence>
<comment type="caution">
    <text evidence="4">The sequence shown here is derived from an EMBL/GenBank/DDBJ whole genome shotgun (WGS) entry which is preliminary data.</text>
</comment>
<feature type="domain" description="Transposase IS116/IS110/IS902 C-terminal" evidence="3">
    <location>
        <begin position="128"/>
        <end position="209"/>
    </location>
</feature>
<reference evidence="4 5" key="1">
    <citation type="submission" date="2020-08" db="EMBL/GenBank/DDBJ databases">
        <title>Genomic Encyclopedia of Type Strains, Phase IV (KMG-IV): sequencing the most valuable type-strain genomes for metagenomic binning, comparative biology and taxonomic classification.</title>
        <authorList>
            <person name="Goeker M."/>
        </authorList>
    </citation>
    <scope>NUCLEOTIDE SEQUENCE [LARGE SCALE GENOMIC DNA]</scope>
    <source>
        <strain evidence="4 5">DSM 102235</strain>
    </source>
</reference>
<feature type="domain" description="Transposase IS110-like N-terminal" evidence="2">
    <location>
        <begin position="3"/>
        <end position="85"/>
    </location>
</feature>
<evidence type="ECO:0000313" key="5">
    <source>
        <dbReference type="Proteomes" id="UP000541426"/>
    </source>
</evidence>
<accession>A0A7W6GWG2</accession>
<dbReference type="PANTHER" id="PTHR33055">
    <property type="entry name" value="TRANSPOSASE FOR INSERTION SEQUENCE ELEMENT IS1111A"/>
    <property type="match status" value="1"/>
</dbReference>
<dbReference type="Pfam" id="PF01548">
    <property type="entry name" value="DEDD_Tnp_IS110"/>
    <property type="match status" value="1"/>
</dbReference>
<proteinExistence type="predicted"/>
<name>A0A7W6GWG2_9RHOB</name>
<dbReference type="GO" id="GO:0004803">
    <property type="term" value="F:transposase activity"/>
    <property type="evidence" value="ECO:0007669"/>
    <property type="project" value="InterPro"/>
</dbReference>
<evidence type="ECO:0000256" key="1">
    <source>
        <dbReference type="SAM" id="Coils"/>
    </source>
</evidence>
<evidence type="ECO:0000259" key="3">
    <source>
        <dbReference type="Pfam" id="PF02371"/>
    </source>
</evidence>
<evidence type="ECO:0000313" key="4">
    <source>
        <dbReference type="EMBL" id="MBB3988399.1"/>
    </source>
</evidence>
<dbReference type="InterPro" id="IPR002525">
    <property type="entry name" value="Transp_IS110-like_N"/>
</dbReference>
<dbReference type="GO" id="GO:0006313">
    <property type="term" value="P:DNA transposition"/>
    <property type="evidence" value="ECO:0007669"/>
    <property type="project" value="InterPro"/>
</dbReference>
<protein>
    <submittedName>
        <fullName evidence="4">Transposase</fullName>
    </submittedName>
</protein>
<keyword evidence="1" id="KW-0175">Coiled coil</keyword>
<dbReference type="PANTHER" id="PTHR33055:SF13">
    <property type="entry name" value="TRANSPOSASE"/>
    <property type="match status" value="1"/>
</dbReference>